<feature type="transmembrane region" description="Helical" evidence="7">
    <location>
        <begin position="239"/>
        <end position="264"/>
    </location>
</feature>
<dbReference type="CDD" id="cd06581">
    <property type="entry name" value="TM_PBP1_LivM_like"/>
    <property type="match status" value="1"/>
</dbReference>
<evidence type="ECO:0000256" key="3">
    <source>
        <dbReference type="ARBA" id="ARBA00022692"/>
    </source>
</evidence>
<dbReference type="EMBL" id="QKZN01000007">
    <property type="protein sequence ID" value="PZX26112.1"/>
    <property type="molecule type" value="Genomic_DNA"/>
</dbReference>
<dbReference type="Proteomes" id="UP000249638">
    <property type="component" value="Unassembled WGS sequence"/>
</dbReference>
<reference evidence="8" key="1">
    <citation type="submission" date="2018-06" db="EMBL/GenBank/DDBJ databases">
        <title>Genomic Encyclopedia of Type Strains, Phase IV (KMG-V): Genome sequencing to study the core and pangenomes of soil and plant-associated prokaryotes.</title>
        <authorList>
            <person name="Whitman W."/>
        </authorList>
    </citation>
    <scope>NUCLEOTIDE SEQUENCE [LARGE SCALE GENOMIC DNA]</scope>
    <source>
        <strain evidence="8">MLR2-44</strain>
    </source>
</reference>
<dbReference type="PANTHER" id="PTHR30482">
    <property type="entry name" value="HIGH-AFFINITY BRANCHED-CHAIN AMINO ACID TRANSPORT SYSTEM PERMEASE"/>
    <property type="match status" value="1"/>
</dbReference>
<evidence type="ECO:0000256" key="6">
    <source>
        <dbReference type="SAM" id="MobiDB-lite"/>
    </source>
</evidence>
<keyword evidence="4 7" id="KW-1133">Transmembrane helix</keyword>
<evidence type="ECO:0000256" key="1">
    <source>
        <dbReference type="ARBA" id="ARBA00004651"/>
    </source>
</evidence>
<dbReference type="Pfam" id="PF02653">
    <property type="entry name" value="BPD_transp_2"/>
    <property type="match status" value="1"/>
</dbReference>
<evidence type="ECO:0000313" key="9">
    <source>
        <dbReference type="Proteomes" id="UP000249638"/>
    </source>
</evidence>
<evidence type="ECO:0000256" key="2">
    <source>
        <dbReference type="ARBA" id="ARBA00022475"/>
    </source>
</evidence>
<keyword evidence="2" id="KW-1003">Cell membrane</keyword>
<feature type="transmembrane region" description="Helical" evidence="7">
    <location>
        <begin position="49"/>
        <end position="66"/>
    </location>
</feature>
<accession>A0A2W7NU09</accession>
<comment type="subcellular location">
    <subcellularLocation>
        <location evidence="1">Cell membrane</location>
        <topology evidence="1">Multi-pass membrane protein</topology>
    </subcellularLocation>
</comment>
<comment type="caution">
    <text evidence="8">The sequence shown here is derived from an EMBL/GenBank/DDBJ whole genome shotgun (WGS) entry which is preliminary data.</text>
</comment>
<feature type="region of interest" description="Disordered" evidence="6">
    <location>
        <begin position="312"/>
        <end position="344"/>
    </location>
</feature>
<keyword evidence="3 7" id="KW-0812">Transmembrane</keyword>
<evidence type="ECO:0000256" key="5">
    <source>
        <dbReference type="ARBA" id="ARBA00023136"/>
    </source>
</evidence>
<dbReference type="AlphaFoldDB" id="A0A2W7NU09"/>
<name>A0A2W7NU09_9BURK</name>
<feature type="transmembrane region" description="Helical" evidence="7">
    <location>
        <begin position="276"/>
        <end position="295"/>
    </location>
</feature>
<evidence type="ECO:0000313" key="8">
    <source>
        <dbReference type="EMBL" id="PZX26112.1"/>
    </source>
</evidence>
<dbReference type="GO" id="GO:0005886">
    <property type="term" value="C:plasma membrane"/>
    <property type="evidence" value="ECO:0007669"/>
    <property type="project" value="UniProtKB-SubCell"/>
</dbReference>
<feature type="transmembrane region" description="Helical" evidence="7">
    <location>
        <begin position="202"/>
        <end position="227"/>
    </location>
</feature>
<feature type="transmembrane region" description="Helical" evidence="7">
    <location>
        <begin position="78"/>
        <end position="97"/>
    </location>
</feature>
<protein>
    <submittedName>
        <fullName evidence="8">Amino acid/amide ABC transporter membrane protein 2 (HAAT family)</fullName>
    </submittedName>
</protein>
<keyword evidence="5 7" id="KW-0472">Membrane</keyword>
<feature type="transmembrane region" description="Helical" evidence="7">
    <location>
        <begin position="153"/>
        <end position="172"/>
    </location>
</feature>
<dbReference type="PANTHER" id="PTHR30482:SF17">
    <property type="entry name" value="ABC TRANSPORTER ATP-BINDING PROTEIN"/>
    <property type="match status" value="1"/>
</dbReference>
<dbReference type="InterPro" id="IPR001851">
    <property type="entry name" value="ABC_transp_permease"/>
</dbReference>
<keyword evidence="9" id="KW-1185">Reference proteome</keyword>
<dbReference type="GO" id="GO:0015658">
    <property type="term" value="F:branched-chain amino acid transmembrane transporter activity"/>
    <property type="evidence" value="ECO:0007669"/>
    <property type="project" value="InterPro"/>
</dbReference>
<evidence type="ECO:0000256" key="4">
    <source>
        <dbReference type="ARBA" id="ARBA00022989"/>
    </source>
</evidence>
<gene>
    <name evidence="8" type="ORF">C7416_107182</name>
</gene>
<feature type="transmembrane region" description="Helical" evidence="7">
    <location>
        <begin position="104"/>
        <end position="124"/>
    </location>
</feature>
<evidence type="ECO:0000256" key="7">
    <source>
        <dbReference type="SAM" id="Phobius"/>
    </source>
</evidence>
<proteinExistence type="predicted"/>
<organism evidence="8 9">
    <name type="scientific">Cupriavidus phytorum</name>
    <dbReference type="NCBI Taxonomy" id="3024399"/>
    <lineage>
        <taxon>Bacteria</taxon>
        <taxon>Pseudomonadati</taxon>
        <taxon>Pseudomonadota</taxon>
        <taxon>Betaproteobacteria</taxon>
        <taxon>Burkholderiales</taxon>
        <taxon>Burkholderiaceae</taxon>
        <taxon>Cupriavidus</taxon>
    </lineage>
</organism>
<dbReference type="InterPro" id="IPR043428">
    <property type="entry name" value="LivM-like"/>
</dbReference>
<sequence length="344" mass="36549">MKMRNLGYGVLLLGALAAPAVLYPVMLMKVLCFALFACAFNLLLGYTGLLSFGHAAFLGTAAYISGYGMKTWGLTPELGLLLGTAVSAAAGFVVGALAIRRQGIYFAMITLALAQMLYFLFLQAPFTGGEDGMQAIPRGRLFGLFDLASDLRMYYFVLAIFLFTFWLIHRIIHSPFGQILKAIRENEARTTSLGYDVARYKLLAFVLSAGLAGLAGATKTLVFQFATLTDAHWHTSGEVVLMTLLGGLGTAFGPVVGAGIVVAIQNALADKVGSMITVIMGSIFVVCVLAFRRGIVGELNALCQNIVGNRRGRPAPRHAAVPAPSHDETPAGAGVHARRAEGKA</sequence>